<evidence type="ECO:0000313" key="2">
    <source>
        <dbReference type="Proteomes" id="UP000301870"/>
    </source>
</evidence>
<dbReference type="RefSeq" id="XP_022828404.1">
    <property type="nucleotide sequence ID" value="XM_022972636.1"/>
</dbReference>
<organism evidence="2 3">
    <name type="scientific">Spodoptera litura</name>
    <name type="common">Asian cotton leafworm</name>
    <dbReference type="NCBI Taxonomy" id="69820"/>
    <lineage>
        <taxon>Eukaryota</taxon>
        <taxon>Metazoa</taxon>
        <taxon>Ecdysozoa</taxon>
        <taxon>Arthropoda</taxon>
        <taxon>Hexapoda</taxon>
        <taxon>Insecta</taxon>
        <taxon>Pterygota</taxon>
        <taxon>Neoptera</taxon>
        <taxon>Endopterygota</taxon>
        <taxon>Lepidoptera</taxon>
        <taxon>Glossata</taxon>
        <taxon>Ditrysia</taxon>
        <taxon>Noctuoidea</taxon>
        <taxon>Noctuidae</taxon>
        <taxon>Amphipyrinae</taxon>
        <taxon>Spodoptera</taxon>
    </lineage>
</organism>
<keyword evidence="1" id="KW-1133">Transmembrane helix</keyword>
<sequence length="103" mass="11654">MKNNSRLLLYEGPSFKTVTNAMSNKVRGRSNIRVTLDTAGLYNYSQSHSLLGYTALTFIIVFLIYLATKDWKGYTSPEEVDLGTVQVPTNAGRRKQGHLRRQD</sequence>
<dbReference type="GeneID" id="111357830"/>
<name>A0A9J7IWQ0_SPOLT</name>
<proteinExistence type="predicted"/>
<dbReference type="OrthoDB" id="7398950at2759"/>
<reference evidence="3" key="1">
    <citation type="submission" date="2025-08" db="UniProtKB">
        <authorList>
            <consortium name="RefSeq"/>
        </authorList>
    </citation>
    <scope>IDENTIFICATION</scope>
    <source>
        <strain evidence="3">Ishihara</strain>
        <tissue evidence="3">Whole body</tissue>
    </source>
</reference>
<evidence type="ECO:0000256" key="1">
    <source>
        <dbReference type="SAM" id="Phobius"/>
    </source>
</evidence>
<keyword evidence="1" id="KW-0472">Membrane</keyword>
<dbReference type="AlphaFoldDB" id="A0A9J7IWQ0"/>
<dbReference type="Proteomes" id="UP000301870">
    <property type="component" value="Chromosome 2"/>
</dbReference>
<accession>A0A9J7IWQ0</accession>
<dbReference type="KEGG" id="sliu:111357830"/>
<evidence type="ECO:0000313" key="3">
    <source>
        <dbReference type="RefSeq" id="XP_022828404.1"/>
    </source>
</evidence>
<keyword evidence="1" id="KW-0812">Transmembrane</keyword>
<keyword evidence="2" id="KW-1185">Reference proteome</keyword>
<gene>
    <name evidence="3" type="primary">LOC111357830</name>
</gene>
<protein>
    <submittedName>
        <fullName evidence="3">Uncharacterized protein LOC111357830</fullName>
    </submittedName>
</protein>
<feature type="transmembrane region" description="Helical" evidence="1">
    <location>
        <begin position="50"/>
        <end position="68"/>
    </location>
</feature>